<feature type="transmembrane region" description="Helical" evidence="6">
    <location>
        <begin position="54"/>
        <end position="75"/>
    </location>
</feature>
<dbReference type="GO" id="GO:0015648">
    <property type="term" value="F:lipid-linked peptidoglycan transporter activity"/>
    <property type="evidence" value="ECO:0007669"/>
    <property type="project" value="TreeGrafter"/>
</dbReference>
<reference evidence="7 9" key="1">
    <citation type="submission" date="2017-03" db="EMBL/GenBank/DDBJ databases">
        <title>Genome sequence of Clostridium chromiireducens DSM 23318.</title>
        <authorList>
            <person name="Poehlein A."/>
            <person name="Daniel R."/>
        </authorList>
    </citation>
    <scope>NUCLEOTIDE SEQUENCE [LARGE SCALE GENOMIC DNA]</scope>
    <source>
        <strain evidence="7 9">DSM 23318</strain>
    </source>
</reference>
<reference evidence="8 10" key="2">
    <citation type="submission" date="2018-08" db="EMBL/GenBank/DDBJ databases">
        <title>Genome of Clostridium chromiireducens C1, DSM12136.</title>
        <authorList>
            <person name="Xing M."/>
            <person name="Wei Y."/>
            <person name="Ang E.L."/>
            <person name="Zhao H."/>
            <person name="Zhang Y."/>
        </authorList>
    </citation>
    <scope>NUCLEOTIDE SEQUENCE [LARGE SCALE GENOMIC DNA]</scope>
    <source>
        <strain evidence="8 10">C1</strain>
    </source>
</reference>
<dbReference type="EMBL" id="MZGT01000029">
    <property type="protein sequence ID" value="OPJ61610.1"/>
    <property type="molecule type" value="Genomic_DNA"/>
</dbReference>
<feature type="transmembrane region" description="Helical" evidence="6">
    <location>
        <begin position="350"/>
        <end position="371"/>
    </location>
</feature>
<dbReference type="Proteomes" id="UP000191056">
    <property type="component" value="Unassembled WGS sequence"/>
</dbReference>
<dbReference type="Pfam" id="PF01098">
    <property type="entry name" value="FTSW_RODA_SPOVE"/>
    <property type="match status" value="1"/>
</dbReference>
<evidence type="ECO:0000313" key="7">
    <source>
        <dbReference type="EMBL" id="OPJ61610.1"/>
    </source>
</evidence>
<dbReference type="GO" id="GO:0032153">
    <property type="term" value="C:cell division site"/>
    <property type="evidence" value="ECO:0007669"/>
    <property type="project" value="TreeGrafter"/>
</dbReference>
<dbReference type="GO" id="GO:0051301">
    <property type="term" value="P:cell division"/>
    <property type="evidence" value="ECO:0007669"/>
    <property type="project" value="InterPro"/>
</dbReference>
<dbReference type="AlphaFoldDB" id="A0A1V4IP65"/>
<feature type="transmembrane region" description="Helical" evidence="6">
    <location>
        <begin position="151"/>
        <end position="184"/>
    </location>
</feature>
<sequence>MLKKYNLDFTSLKKLDFKLLTTLVLLTSFGIINIYLCTKGGVFNDPFLFTRKQLTWFFISLISICLFLTFDYRVIYQYVPIIYWITIALLIAVWIPGIGININGERGWIDLKISLLQPSEVAKFSIILMLSKLLDDMNCHINNRDNFRKILLYVSLPVGLILIQKDMGMTMVCFFIILGMMYIAGLDEKIILGGFSILVLAIALLWNSGLIFQHQKDRILEFLNTNNNTTGKGYQLDQGLISIGSGGLLGYSLSLDPEVSPEYAGTHVPEVQTDFIFTAIAEQWGFIGSLFLLFLYAILIIQILKIAKKAQDRFGEFICVGMASYILFAVTQNIGMTLELLPITGITLPFISYGGSSLFTTMISMALILNIEIGTKKLTFSKSNII</sequence>
<dbReference type="STRING" id="225345.CLCHR_24040"/>
<dbReference type="Proteomes" id="UP000265930">
    <property type="component" value="Unassembled WGS sequence"/>
</dbReference>
<feature type="transmembrane region" description="Helical" evidence="6">
    <location>
        <begin position="190"/>
        <end position="212"/>
    </location>
</feature>
<keyword evidence="4 6" id="KW-1133">Transmembrane helix</keyword>
<evidence type="ECO:0000313" key="8">
    <source>
        <dbReference type="EMBL" id="RII34059.1"/>
    </source>
</evidence>
<proteinExistence type="predicted"/>
<accession>A0A1V4IP65</accession>
<dbReference type="GO" id="GO:0008360">
    <property type="term" value="P:regulation of cell shape"/>
    <property type="evidence" value="ECO:0007669"/>
    <property type="project" value="UniProtKB-KW"/>
</dbReference>
<dbReference type="EMBL" id="QXDJ01000003">
    <property type="protein sequence ID" value="RII34059.1"/>
    <property type="molecule type" value="Genomic_DNA"/>
</dbReference>
<dbReference type="GO" id="GO:0005886">
    <property type="term" value="C:plasma membrane"/>
    <property type="evidence" value="ECO:0007669"/>
    <property type="project" value="TreeGrafter"/>
</dbReference>
<dbReference type="OrthoDB" id="9812661at2"/>
<dbReference type="PANTHER" id="PTHR30474:SF1">
    <property type="entry name" value="PEPTIDOGLYCAN GLYCOSYLTRANSFERASE MRDB"/>
    <property type="match status" value="1"/>
</dbReference>
<feature type="transmembrane region" description="Helical" evidence="6">
    <location>
        <begin position="316"/>
        <end position="338"/>
    </location>
</feature>
<evidence type="ECO:0000256" key="4">
    <source>
        <dbReference type="ARBA" id="ARBA00022989"/>
    </source>
</evidence>
<comment type="caution">
    <text evidence="7">The sequence shown here is derived from an EMBL/GenBank/DDBJ whole genome shotgun (WGS) entry which is preliminary data.</text>
</comment>
<evidence type="ECO:0000313" key="9">
    <source>
        <dbReference type="Proteomes" id="UP000191056"/>
    </source>
</evidence>
<dbReference type="RefSeq" id="WP_079440030.1">
    <property type="nucleotide sequence ID" value="NZ_MZGT01000029.1"/>
</dbReference>
<feature type="transmembrane region" description="Helical" evidence="6">
    <location>
        <begin position="81"/>
        <end position="102"/>
    </location>
</feature>
<evidence type="ECO:0000256" key="1">
    <source>
        <dbReference type="ARBA" id="ARBA00004141"/>
    </source>
</evidence>
<keyword evidence="3" id="KW-0133">Cell shape</keyword>
<dbReference type="PANTHER" id="PTHR30474">
    <property type="entry name" value="CELL CYCLE PROTEIN"/>
    <property type="match status" value="1"/>
</dbReference>
<keyword evidence="9" id="KW-1185">Reference proteome</keyword>
<organism evidence="7 9">
    <name type="scientific">Clostridium chromiireducens</name>
    <dbReference type="NCBI Taxonomy" id="225345"/>
    <lineage>
        <taxon>Bacteria</taxon>
        <taxon>Bacillati</taxon>
        <taxon>Bacillota</taxon>
        <taxon>Clostridia</taxon>
        <taxon>Eubacteriales</taxon>
        <taxon>Clostridiaceae</taxon>
        <taxon>Clostridium</taxon>
    </lineage>
</organism>
<keyword evidence="2 6" id="KW-0812">Transmembrane</keyword>
<evidence type="ECO:0000313" key="10">
    <source>
        <dbReference type="Proteomes" id="UP000265930"/>
    </source>
</evidence>
<evidence type="ECO:0000256" key="6">
    <source>
        <dbReference type="SAM" id="Phobius"/>
    </source>
</evidence>
<feature type="transmembrane region" description="Helical" evidence="6">
    <location>
        <begin position="20"/>
        <end position="42"/>
    </location>
</feature>
<evidence type="ECO:0000256" key="2">
    <source>
        <dbReference type="ARBA" id="ARBA00022692"/>
    </source>
</evidence>
<name>A0A1V4IP65_9CLOT</name>
<gene>
    <name evidence="7" type="primary">rodA</name>
    <name evidence="7" type="ORF">CLCHR_24040</name>
    <name evidence="8" type="ORF">D2A34_12830</name>
</gene>
<protein>
    <submittedName>
        <fullName evidence="7">Rod shape-determining protein RodA</fullName>
    </submittedName>
</protein>
<evidence type="ECO:0000256" key="3">
    <source>
        <dbReference type="ARBA" id="ARBA00022960"/>
    </source>
</evidence>
<feature type="transmembrane region" description="Helical" evidence="6">
    <location>
        <begin position="284"/>
        <end position="304"/>
    </location>
</feature>
<evidence type="ECO:0000256" key="5">
    <source>
        <dbReference type="ARBA" id="ARBA00023136"/>
    </source>
</evidence>
<comment type="subcellular location">
    <subcellularLocation>
        <location evidence="1">Membrane</location>
        <topology evidence="1">Multi-pass membrane protein</topology>
    </subcellularLocation>
</comment>
<dbReference type="InterPro" id="IPR001182">
    <property type="entry name" value="FtsW/RodA"/>
</dbReference>
<keyword evidence="5 6" id="KW-0472">Membrane</keyword>